<evidence type="ECO:0008006" key="3">
    <source>
        <dbReference type="Google" id="ProtNLM"/>
    </source>
</evidence>
<dbReference type="EMBL" id="CP074133">
    <property type="protein sequence ID" value="QUX20332.1"/>
    <property type="molecule type" value="Genomic_DNA"/>
</dbReference>
<dbReference type="RefSeq" id="WP_220561527.1">
    <property type="nucleotide sequence ID" value="NZ_CP074133.1"/>
</dbReference>
<gene>
    <name evidence="1" type="ORF">KGD84_17545</name>
</gene>
<name>A0ABX8BH30_9ACTN</name>
<dbReference type="InterPro" id="IPR046193">
    <property type="entry name" value="DUF6221"/>
</dbReference>
<sequence length="114" mass="13343">MGIVEFLNARYDEEDRLADDMLDYQKHRSRSGEIDPIDVHDPAHGMWVYDDDRMHNTIAMDEVRLKREVAAKRGILAFFERADGDSAWWYEDAVLGQLAAVYADHPDYREAWKP</sequence>
<dbReference type="Proteomes" id="UP000676079">
    <property type="component" value="Chromosome"/>
</dbReference>
<accession>A0ABX8BH30</accession>
<keyword evidence="2" id="KW-1185">Reference proteome</keyword>
<organism evidence="1 2">
    <name type="scientific">Nocardiopsis changdeensis</name>
    <dbReference type="NCBI Taxonomy" id="2831969"/>
    <lineage>
        <taxon>Bacteria</taxon>
        <taxon>Bacillati</taxon>
        <taxon>Actinomycetota</taxon>
        <taxon>Actinomycetes</taxon>
        <taxon>Streptosporangiales</taxon>
        <taxon>Nocardiopsidaceae</taxon>
        <taxon>Nocardiopsis</taxon>
    </lineage>
</organism>
<protein>
    <recommendedName>
        <fullName evidence="3">Immunity protein 63 domain-containing protein</fullName>
    </recommendedName>
</protein>
<reference evidence="1 2" key="1">
    <citation type="submission" date="2021-05" db="EMBL/GenBank/DDBJ databases">
        <title>Direct Submission.</title>
        <authorList>
            <person name="Li K."/>
            <person name="Gao J."/>
        </authorList>
    </citation>
    <scope>NUCLEOTIDE SEQUENCE [LARGE SCALE GENOMIC DNA]</scope>
    <source>
        <strain evidence="1 2">Mg02</strain>
    </source>
</reference>
<proteinExistence type="predicted"/>
<dbReference type="Pfam" id="PF19730">
    <property type="entry name" value="DUF6221"/>
    <property type="match status" value="1"/>
</dbReference>
<evidence type="ECO:0000313" key="2">
    <source>
        <dbReference type="Proteomes" id="UP000676079"/>
    </source>
</evidence>
<evidence type="ECO:0000313" key="1">
    <source>
        <dbReference type="EMBL" id="QUX20332.1"/>
    </source>
</evidence>